<evidence type="ECO:0000313" key="4">
    <source>
        <dbReference type="Proteomes" id="UP001152622"/>
    </source>
</evidence>
<dbReference type="PANTHER" id="PTHR46167">
    <property type="entry name" value="N-LYSINE METHYLTRANSFERASE KMT5A"/>
    <property type="match status" value="1"/>
</dbReference>
<gene>
    <name evidence="3" type="ORF">SKAU_G00139510</name>
</gene>
<protein>
    <recommendedName>
        <fullName evidence="2">SET domain-containing protein</fullName>
    </recommendedName>
</protein>
<feature type="domain" description="SET" evidence="2">
    <location>
        <begin position="100"/>
        <end position="234"/>
    </location>
</feature>
<comment type="caution">
    <text evidence="3">The sequence shown here is derived from an EMBL/GenBank/DDBJ whole genome shotgun (WGS) entry which is preliminary data.</text>
</comment>
<dbReference type="PROSITE" id="PS50280">
    <property type="entry name" value="SET"/>
    <property type="match status" value="1"/>
</dbReference>
<keyword evidence="4" id="KW-1185">Reference proteome</keyword>
<reference evidence="3" key="1">
    <citation type="journal article" date="2023" name="Science">
        <title>Genome structures resolve the early diversification of teleost fishes.</title>
        <authorList>
            <person name="Parey E."/>
            <person name="Louis A."/>
            <person name="Montfort J."/>
            <person name="Bouchez O."/>
            <person name="Roques C."/>
            <person name="Iampietro C."/>
            <person name="Lluch J."/>
            <person name="Castinel A."/>
            <person name="Donnadieu C."/>
            <person name="Desvignes T."/>
            <person name="Floi Bucao C."/>
            <person name="Jouanno E."/>
            <person name="Wen M."/>
            <person name="Mejri S."/>
            <person name="Dirks R."/>
            <person name="Jansen H."/>
            <person name="Henkel C."/>
            <person name="Chen W.J."/>
            <person name="Zahm M."/>
            <person name="Cabau C."/>
            <person name="Klopp C."/>
            <person name="Thompson A.W."/>
            <person name="Robinson-Rechavi M."/>
            <person name="Braasch I."/>
            <person name="Lecointre G."/>
            <person name="Bobe J."/>
            <person name="Postlethwait J.H."/>
            <person name="Berthelot C."/>
            <person name="Roest Crollius H."/>
            <person name="Guiguen Y."/>
        </authorList>
    </citation>
    <scope>NUCLEOTIDE SEQUENCE</scope>
    <source>
        <strain evidence="3">WJC10195</strain>
    </source>
</reference>
<dbReference type="InterPro" id="IPR001214">
    <property type="entry name" value="SET_dom"/>
</dbReference>
<dbReference type="Gene3D" id="2.170.270.10">
    <property type="entry name" value="SET domain"/>
    <property type="match status" value="1"/>
</dbReference>
<dbReference type="PANTHER" id="PTHR46167:SF1">
    <property type="entry name" value="N-LYSINE METHYLTRANSFERASE KMT5A"/>
    <property type="match status" value="1"/>
</dbReference>
<feature type="region of interest" description="Disordered" evidence="1">
    <location>
        <begin position="1"/>
        <end position="51"/>
    </location>
</feature>
<sequence>MERISAPASDDQGAEAADPATEPLPMESKGSGTQSRSLHGQMRQRTSAVKSAISVRQGEYVDLQQNERHASPAVLGSFATQSGRQSGNRQLRRHPEMEGACLEIFRRGKGQRYATSIYRIGVIATVPFHKGQVVCDYPRSLISEAEGNRRHQSGYLLFFKGDTGERLCIDGTTSPCACHPHLDTCGRRLNHSKMSCNVSPKNVTLNLPDGPKDVVLFLSRGRIEVGEEHLWDYGVTKAFGGEGMDLTWLDQ</sequence>
<evidence type="ECO:0000313" key="3">
    <source>
        <dbReference type="EMBL" id="KAJ8365120.1"/>
    </source>
</evidence>
<organism evidence="3 4">
    <name type="scientific">Synaphobranchus kaupii</name>
    <name type="common">Kaup's arrowtooth eel</name>
    <dbReference type="NCBI Taxonomy" id="118154"/>
    <lineage>
        <taxon>Eukaryota</taxon>
        <taxon>Metazoa</taxon>
        <taxon>Chordata</taxon>
        <taxon>Craniata</taxon>
        <taxon>Vertebrata</taxon>
        <taxon>Euteleostomi</taxon>
        <taxon>Actinopterygii</taxon>
        <taxon>Neopterygii</taxon>
        <taxon>Teleostei</taxon>
        <taxon>Anguilliformes</taxon>
        <taxon>Synaphobranchidae</taxon>
        <taxon>Synaphobranchus</taxon>
    </lineage>
</organism>
<evidence type="ECO:0000256" key="1">
    <source>
        <dbReference type="SAM" id="MobiDB-lite"/>
    </source>
</evidence>
<dbReference type="GO" id="GO:0005634">
    <property type="term" value="C:nucleus"/>
    <property type="evidence" value="ECO:0007669"/>
    <property type="project" value="TreeGrafter"/>
</dbReference>
<dbReference type="Pfam" id="PF00856">
    <property type="entry name" value="SET"/>
    <property type="match status" value="1"/>
</dbReference>
<proteinExistence type="predicted"/>
<dbReference type="GO" id="GO:0005700">
    <property type="term" value="C:polytene chromosome"/>
    <property type="evidence" value="ECO:0007669"/>
    <property type="project" value="TreeGrafter"/>
</dbReference>
<dbReference type="SUPFAM" id="SSF82199">
    <property type="entry name" value="SET domain"/>
    <property type="match status" value="1"/>
</dbReference>
<dbReference type="GO" id="GO:0043516">
    <property type="term" value="P:regulation of DNA damage response, signal transduction by p53 class mediator"/>
    <property type="evidence" value="ECO:0007669"/>
    <property type="project" value="TreeGrafter"/>
</dbReference>
<dbReference type="Proteomes" id="UP001152622">
    <property type="component" value="Chromosome 4"/>
</dbReference>
<accession>A0A9Q1J4A5</accession>
<dbReference type="InterPro" id="IPR046341">
    <property type="entry name" value="SET_dom_sf"/>
</dbReference>
<dbReference type="GO" id="GO:0006357">
    <property type="term" value="P:regulation of transcription by RNA polymerase II"/>
    <property type="evidence" value="ECO:0007669"/>
    <property type="project" value="TreeGrafter"/>
</dbReference>
<dbReference type="GO" id="GO:0042799">
    <property type="term" value="F:histone H4K20 methyltransferase activity"/>
    <property type="evidence" value="ECO:0007669"/>
    <property type="project" value="TreeGrafter"/>
</dbReference>
<dbReference type="OrthoDB" id="8929197at2759"/>
<dbReference type="AlphaFoldDB" id="A0A9Q1J4A5"/>
<dbReference type="InterPro" id="IPR051760">
    <property type="entry name" value="KMT5A"/>
</dbReference>
<feature type="compositionally biased region" description="Polar residues" evidence="1">
    <location>
        <begin position="30"/>
        <end position="49"/>
    </location>
</feature>
<evidence type="ECO:0000259" key="2">
    <source>
        <dbReference type="PROSITE" id="PS50280"/>
    </source>
</evidence>
<name>A0A9Q1J4A5_SYNKA</name>
<dbReference type="EMBL" id="JAINUF010000004">
    <property type="protein sequence ID" value="KAJ8365120.1"/>
    <property type="molecule type" value="Genomic_DNA"/>
</dbReference>
<feature type="region of interest" description="Disordered" evidence="1">
    <location>
        <begin position="72"/>
        <end position="93"/>
    </location>
</feature>
<feature type="compositionally biased region" description="Polar residues" evidence="1">
    <location>
        <begin position="78"/>
        <end position="89"/>
    </location>
</feature>